<dbReference type="PROSITE" id="PS50994">
    <property type="entry name" value="INTEGRASE"/>
    <property type="match status" value="1"/>
</dbReference>
<dbReference type="PROSITE" id="PS50158">
    <property type="entry name" value="ZF_CCHC"/>
    <property type="match status" value="1"/>
</dbReference>
<dbReference type="PANTHER" id="PTHR47592">
    <property type="entry name" value="PBF68 PROTEIN"/>
    <property type="match status" value="1"/>
</dbReference>
<evidence type="ECO:0000259" key="5">
    <source>
        <dbReference type="PROSITE" id="PS50994"/>
    </source>
</evidence>
<evidence type="ECO:0000313" key="7">
    <source>
        <dbReference type="Proteomes" id="UP000215914"/>
    </source>
</evidence>
<dbReference type="SMART" id="SM00343">
    <property type="entry name" value="ZnF_C2HC"/>
    <property type="match status" value="1"/>
</dbReference>
<gene>
    <name evidence="6" type="ORF">HanXRQr2_Chr13g0609661</name>
</gene>
<keyword evidence="2" id="KW-0862">Zinc</keyword>
<dbReference type="SUPFAM" id="SSF56672">
    <property type="entry name" value="DNA/RNA polymerases"/>
    <property type="match status" value="1"/>
</dbReference>
<dbReference type="Proteomes" id="UP000215914">
    <property type="component" value="Unassembled WGS sequence"/>
</dbReference>
<dbReference type="GO" id="GO:0015074">
    <property type="term" value="P:DNA integration"/>
    <property type="evidence" value="ECO:0007669"/>
    <property type="project" value="InterPro"/>
</dbReference>
<keyword evidence="2" id="KW-0479">Metal-binding</keyword>
<keyword evidence="1" id="KW-0645">Protease</keyword>
<keyword evidence="6" id="KW-0808">Transferase</keyword>
<dbReference type="Pfam" id="PF14223">
    <property type="entry name" value="Retrotran_gag_2"/>
    <property type="match status" value="1"/>
</dbReference>
<accession>A0A9K3EKU5</accession>
<feature type="region of interest" description="Disordered" evidence="3">
    <location>
        <begin position="774"/>
        <end position="817"/>
    </location>
</feature>
<feature type="domain" description="CCHC-type" evidence="4">
    <location>
        <begin position="285"/>
        <end position="301"/>
    </location>
</feature>
<keyword evidence="2" id="KW-0863">Zinc-finger</keyword>
<keyword evidence="6" id="KW-0548">Nucleotidyltransferase</keyword>
<feature type="compositionally biased region" description="Low complexity" evidence="3">
    <location>
        <begin position="775"/>
        <end position="787"/>
    </location>
</feature>
<reference evidence="6" key="2">
    <citation type="submission" date="2020-06" db="EMBL/GenBank/DDBJ databases">
        <title>Helianthus annuus Genome sequencing and assembly Release 2.</title>
        <authorList>
            <person name="Gouzy J."/>
            <person name="Langlade N."/>
            <person name="Munos S."/>
        </authorList>
    </citation>
    <scope>NUCLEOTIDE SEQUENCE</scope>
    <source>
        <tissue evidence="6">Leaves</tissue>
    </source>
</reference>
<dbReference type="SUPFAM" id="SSF57756">
    <property type="entry name" value="Retrovirus zinc finger-like domains"/>
    <property type="match status" value="1"/>
</dbReference>
<feature type="region of interest" description="Disordered" evidence="3">
    <location>
        <begin position="240"/>
        <end position="277"/>
    </location>
</feature>
<dbReference type="EC" id="2.7.7.49" evidence="6"/>
<feature type="compositionally biased region" description="Basic residues" evidence="3">
    <location>
        <begin position="247"/>
        <end position="263"/>
    </location>
</feature>
<dbReference type="InterPro" id="IPR012337">
    <property type="entry name" value="RNaseH-like_sf"/>
</dbReference>
<dbReference type="Pfam" id="PF07727">
    <property type="entry name" value="RVT_2"/>
    <property type="match status" value="1"/>
</dbReference>
<dbReference type="PANTHER" id="PTHR47592:SF27">
    <property type="entry name" value="OS08G0421700 PROTEIN"/>
    <property type="match status" value="1"/>
</dbReference>
<dbReference type="CDD" id="cd09272">
    <property type="entry name" value="RNase_HI_RT_Ty1"/>
    <property type="match status" value="1"/>
</dbReference>
<evidence type="ECO:0000256" key="2">
    <source>
        <dbReference type="PROSITE-ProRule" id="PRU00047"/>
    </source>
</evidence>
<dbReference type="Gene3D" id="3.30.420.10">
    <property type="entry name" value="Ribonuclease H-like superfamily/Ribonuclease H"/>
    <property type="match status" value="1"/>
</dbReference>
<keyword evidence="1" id="KW-0378">Hydrolase</keyword>
<dbReference type="Pfam" id="PF00665">
    <property type="entry name" value="rve"/>
    <property type="match status" value="1"/>
</dbReference>
<dbReference type="GO" id="GO:0004190">
    <property type="term" value="F:aspartic-type endopeptidase activity"/>
    <property type="evidence" value="ECO:0007669"/>
    <property type="project" value="UniProtKB-KW"/>
</dbReference>
<dbReference type="InterPro" id="IPR036397">
    <property type="entry name" value="RNaseH_sf"/>
</dbReference>
<dbReference type="Gene3D" id="4.10.60.10">
    <property type="entry name" value="Zinc finger, CCHC-type"/>
    <property type="match status" value="1"/>
</dbReference>
<comment type="caution">
    <text evidence="6">The sequence shown here is derived from an EMBL/GenBank/DDBJ whole genome shotgun (WGS) entry which is preliminary data.</text>
</comment>
<keyword evidence="7" id="KW-1185">Reference proteome</keyword>
<dbReference type="Pfam" id="PF13976">
    <property type="entry name" value="gag_pre-integrs"/>
    <property type="match status" value="1"/>
</dbReference>
<reference evidence="6" key="1">
    <citation type="journal article" date="2017" name="Nature">
        <title>The sunflower genome provides insights into oil metabolism, flowering and Asterid evolution.</title>
        <authorList>
            <person name="Badouin H."/>
            <person name="Gouzy J."/>
            <person name="Grassa C.J."/>
            <person name="Murat F."/>
            <person name="Staton S.E."/>
            <person name="Cottret L."/>
            <person name="Lelandais-Briere C."/>
            <person name="Owens G.L."/>
            <person name="Carrere S."/>
            <person name="Mayjonade B."/>
            <person name="Legrand L."/>
            <person name="Gill N."/>
            <person name="Kane N.C."/>
            <person name="Bowers J.E."/>
            <person name="Hubner S."/>
            <person name="Bellec A."/>
            <person name="Berard A."/>
            <person name="Berges H."/>
            <person name="Blanchet N."/>
            <person name="Boniface M.C."/>
            <person name="Brunel D."/>
            <person name="Catrice O."/>
            <person name="Chaidir N."/>
            <person name="Claudel C."/>
            <person name="Donnadieu C."/>
            <person name="Faraut T."/>
            <person name="Fievet G."/>
            <person name="Helmstetter N."/>
            <person name="King M."/>
            <person name="Knapp S.J."/>
            <person name="Lai Z."/>
            <person name="Le Paslier M.C."/>
            <person name="Lippi Y."/>
            <person name="Lorenzon L."/>
            <person name="Mandel J.R."/>
            <person name="Marage G."/>
            <person name="Marchand G."/>
            <person name="Marquand E."/>
            <person name="Bret-Mestries E."/>
            <person name="Morien E."/>
            <person name="Nambeesan S."/>
            <person name="Nguyen T."/>
            <person name="Pegot-Espagnet P."/>
            <person name="Pouilly N."/>
            <person name="Raftis F."/>
            <person name="Sallet E."/>
            <person name="Schiex T."/>
            <person name="Thomas J."/>
            <person name="Vandecasteele C."/>
            <person name="Vares D."/>
            <person name="Vear F."/>
            <person name="Vautrin S."/>
            <person name="Crespi M."/>
            <person name="Mangin B."/>
            <person name="Burke J.M."/>
            <person name="Salse J."/>
            <person name="Munos S."/>
            <person name="Vincourt P."/>
            <person name="Rieseberg L.H."/>
            <person name="Langlade N.B."/>
        </authorList>
    </citation>
    <scope>NUCLEOTIDE SEQUENCE</scope>
    <source>
        <tissue evidence="6">Leaves</tissue>
    </source>
</reference>
<dbReference type="InterPro" id="IPR001878">
    <property type="entry name" value="Znf_CCHC"/>
</dbReference>
<feature type="domain" description="Integrase catalytic" evidence="5">
    <location>
        <begin position="527"/>
        <end position="691"/>
    </location>
</feature>
<dbReference type="InterPro" id="IPR043502">
    <property type="entry name" value="DNA/RNA_pol_sf"/>
</dbReference>
<dbReference type="GO" id="GO:0008270">
    <property type="term" value="F:zinc ion binding"/>
    <property type="evidence" value="ECO:0007669"/>
    <property type="project" value="UniProtKB-KW"/>
</dbReference>
<evidence type="ECO:0000313" key="6">
    <source>
        <dbReference type="EMBL" id="KAF5775218.1"/>
    </source>
</evidence>
<name>A0A9K3EKU5_HELAN</name>
<dbReference type="SUPFAM" id="SSF53098">
    <property type="entry name" value="Ribonuclease H-like"/>
    <property type="match status" value="1"/>
</dbReference>
<protein>
    <submittedName>
        <fullName evidence="6">RNA-directed DNA polymerase</fullName>
        <ecNumber evidence="6">2.7.7.49</ecNumber>
    </submittedName>
</protein>
<proteinExistence type="predicted"/>
<sequence length="1344" mass="151892">MATVAATTSTTVGSTSTTMGPLVGTQAAQAVANHAEKPEKFTGLNFKRWQQKMLFYLTTLNLARFLTESPPVLAEGTSDVQSVSAIDAWKHSEYLCRNYVLNGLSDALYNVYLKVPTAKELWESLERKYKTEDAGTKKYVVARFLDYKMIDSKTVMSQVQELQIILSDILSEGMNLSETFQVAAIVEKLPPSWVDFKNYLKHKRKEMTIEDLVVRLRIEEDNRIAHKGGQVEASAKANLVEHGQSSRGHKGNKGHKFNGKGKNKGVDLGPKKGGVKKKAGPFKGKCYNCGQTGHRADQCKEPKRDTALMVDDDGMPLVAMISDLTAMAEEVNLVGNEPKGWWVDTGATRHVCPDKTLFNTFKEVVGEKLYMGNAATADIKGEGDVILKWTSGKELTLKNVLYVPDLRKSLVSGWMLNKHGFRLVFESDNFVLTKRGMFVGKGYAQNGMFKLNVMAVKKNMNKSATTSAYLVESPNVWHERLGHVNFNSMRRLIKLDYIPTFAIDSKTKCKTCVEAKQTRSSFKSVERITEPLDLIHTDVCDLKSIPTRGGNKYFITFIDDNTRYCYVYLLKSKDEAIDKFILYKAEVENQLNKKIKRVRSDRGGEYVSPFGELCAKSGIIHECTPPYTPQSNGIAERKNRTLKEMMNAMLISSGMSQDMWGEAILSANFLLNKIPFKNKDITPHELWWGHKSSYKYLKVWGCLAKVIVTPPKALRIGPKTVDCIFIGYANNGTSHRFLVYESKNPDVHKNSIIETRPGNVTYFEEEFPMLVQTRASSSKTNHASSSTMVDETVREETQEQLEVEEGEPRRSKRQRTEKSFGPDFLTFMVESEPQTYREAVTSSDGPQWKEAIKSEIDSILQNHTWELVDLPPGCKPLGYRWIFKKKMKADGSVDKYKARLVIKGFRQKEGLDYFDTYSPVTRITSIRFVLAIAALRNLEIHQMDVKTAFLNGELEEEIYMEQPEGFSAPGQEGKVCKLVKSLYGLKQAPKQWHQKFDQVMLNSGFKINECDKCVYVKDTSKGYVILCLYVDDMLIIGSDDKMIRSTKDMLKARFDMKDMGLADVILGVKIIRTQTGLVLSQSHYVDKILEKFNPGDTSVAQTPIDTSQHLSKNRGESVAQLEYSRIIGSLMYLMSCTRPDLAYAVSRLSRYTSNPSSEHWKGMTRLLRYLRYTRNYGLHYGQNPAVVEGFSDANWISDTKDSRSTSGYVFTLGGAAISWKSSKQTLIARSTMESEFIALDKAGEEAEWLRQFLEYVPRWPKPLTAICIHCDCQSAIGRAQSAMYNGRSRHMRRRHNTIRQLLSTGVITIDYVRSKDNIADPLTKGLSREVVHKSSMGMGLKPLE</sequence>
<evidence type="ECO:0000256" key="3">
    <source>
        <dbReference type="SAM" id="MobiDB-lite"/>
    </source>
</evidence>
<evidence type="ECO:0000256" key="1">
    <source>
        <dbReference type="ARBA" id="ARBA00022750"/>
    </source>
</evidence>
<organism evidence="6 7">
    <name type="scientific">Helianthus annuus</name>
    <name type="common">Common sunflower</name>
    <dbReference type="NCBI Taxonomy" id="4232"/>
    <lineage>
        <taxon>Eukaryota</taxon>
        <taxon>Viridiplantae</taxon>
        <taxon>Streptophyta</taxon>
        <taxon>Embryophyta</taxon>
        <taxon>Tracheophyta</taxon>
        <taxon>Spermatophyta</taxon>
        <taxon>Magnoliopsida</taxon>
        <taxon>eudicotyledons</taxon>
        <taxon>Gunneridae</taxon>
        <taxon>Pentapetalae</taxon>
        <taxon>asterids</taxon>
        <taxon>campanulids</taxon>
        <taxon>Asterales</taxon>
        <taxon>Asteraceae</taxon>
        <taxon>Asteroideae</taxon>
        <taxon>Heliantheae alliance</taxon>
        <taxon>Heliantheae</taxon>
        <taxon>Helianthus</taxon>
    </lineage>
</organism>
<dbReference type="InterPro" id="IPR036875">
    <property type="entry name" value="Znf_CCHC_sf"/>
</dbReference>
<dbReference type="GO" id="GO:0003676">
    <property type="term" value="F:nucleic acid binding"/>
    <property type="evidence" value="ECO:0007669"/>
    <property type="project" value="InterPro"/>
</dbReference>
<dbReference type="EMBL" id="MNCJ02000328">
    <property type="protein sequence ID" value="KAF5775218.1"/>
    <property type="molecule type" value="Genomic_DNA"/>
</dbReference>
<keyword evidence="1" id="KW-0064">Aspartyl protease</keyword>
<dbReference type="GO" id="GO:0003964">
    <property type="term" value="F:RNA-directed DNA polymerase activity"/>
    <property type="evidence" value="ECO:0007669"/>
    <property type="project" value="UniProtKB-KW"/>
</dbReference>
<dbReference type="Gramene" id="mRNA:HanXRQr2_Chr13g0609661">
    <property type="protein sequence ID" value="CDS:HanXRQr2_Chr13g0609661.1"/>
    <property type="gene ID" value="HanXRQr2_Chr13g0609661"/>
</dbReference>
<evidence type="ECO:0000259" key="4">
    <source>
        <dbReference type="PROSITE" id="PS50158"/>
    </source>
</evidence>
<keyword evidence="6" id="KW-0695">RNA-directed DNA polymerase</keyword>
<dbReference type="InterPro" id="IPR025724">
    <property type="entry name" value="GAG-pre-integrase_dom"/>
</dbReference>
<dbReference type="InterPro" id="IPR054722">
    <property type="entry name" value="PolX-like_BBD"/>
</dbReference>
<dbReference type="Pfam" id="PF22936">
    <property type="entry name" value="Pol_BBD"/>
    <property type="match status" value="1"/>
</dbReference>
<dbReference type="Pfam" id="PF00098">
    <property type="entry name" value="zf-CCHC"/>
    <property type="match status" value="1"/>
</dbReference>
<dbReference type="InterPro" id="IPR001584">
    <property type="entry name" value="Integrase_cat-core"/>
</dbReference>
<feature type="compositionally biased region" description="Basic and acidic residues" evidence="3">
    <location>
        <begin position="806"/>
        <end position="817"/>
    </location>
</feature>
<dbReference type="InterPro" id="IPR013103">
    <property type="entry name" value="RVT_2"/>
</dbReference>